<dbReference type="Gene3D" id="1.10.150.80">
    <property type="entry name" value="HRDC domain"/>
    <property type="match status" value="1"/>
</dbReference>
<dbReference type="Pfam" id="PF08066">
    <property type="entry name" value="PMC2NT"/>
    <property type="match status" value="1"/>
</dbReference>
<keyword evidence="6" id="KW-0269">Exonuclease</keyword>
<evidence type="ECO:0000256" key="3">
    <source>
        <dbReference type="ARBA" id="ARBA00022722"/>
    </source>
</evidence>
<dbReference type="FunFam" id="3.30.420.10:FF:000059">
    <property type="entry name" value="Exosome complex exonuclease Rrp6"/>
    <property type="match status" value="1"/>
</dbReference>
<dbReference type="Proteomes" id="UP000786811">
    <property type="component" value="Unassembled WGS sequence"/>
</dbReference>
<keyword evidence="3" id="KW-0540">Nuclease</keyword>
<dbReference type="Gene3D" id="3.30.420.10">
    <property type="entry name" value="Ribonuclease H-like superfamily/Ribonuclease H"/>
    <property type="match status" value="1"/>
</dbReference>
<feature type="region of interest" description="Disordered" evidence="10">
    <location>
        <begin position="1"/>
        <end position="27"/>
    </location>
</feature>
<keyword evidence="5" id="KW-0271">Exosome</keyword>
<reference evidence="12" key="1">
    <citation type="submission" date="2021-04" db="EMBL/GenBank/DDBJ databases">
        <authorList>
            <person name="Chebbi M.A.C M."/>
        </authorList>
    </citation>
    <scope>NUCLEOTIDE SEQUENCE</scope>
</reference>
<comment type="caution">
    <text evidence="12">The sequence shown here is derived from an EMBL/GenBank/DDBJ whole genome shotgun (WGS) entry which is preliminary data.</text>
</comment>
<dbReference type="InterPro" id="IPR044876">
    <property type="entry name" value="HRDC_dom_sf"/>
</dbReference>
<evidence type="ECO:0000313" key="12">
    <source>
        <dbReference type="EMBL" id="CAG5103539.1"/>
    </source>
</evidence>
<dbReference type="OrthoDB" id="2250022at2759"/>
<keyword evidence="13" id="KW-1185">Reference proteome</keyword>
<feature type="domain" description="HRDC" evidence="11">
    <location>
        <begin position="476"/>
        <end position="556"/>
    </location>
</feature>
<dbReference type="GO" id="GO:0071036">
    <property type="term" value="P:nuclear polyadenylation-dependent snoRNA catabolic process"/>
    <property type="evidence" value="ECO:0007669"/>
    <property type="project" value="TreeGrafter"/>
</dbReference>
<evidence type="ECO:0000313" key="13">
    <source>
        <dbReference type="Proteomes" id="UP000786811"/>
    </source>
</evidence>
<evidence type="ECO:0000256" key="6">
    <source>
        <dbReference type="ARBA" id="ARBA00022839"/>
    </source>
</evidence>
<dbReference type="GO" id="GO:0000176">
    <property type="term" value="C:nuclear exosome (RNase complex)"/>
    <property type="evidence" value="ECO:0007669"/>
    <property type="project" value="InterPro"/>
</dbReference>
<dbReference type="InterPro" id="IPR029058">
    <property type="entry name" value="AB_hydrolase_fold"/>
</dbReference>
<dbReference type="InterPro" id="IPR002121">
    <property type="entry name" value="HRDC_dom"/>
</dbReference>
<comment type="similarity">
    <text evidence="8">Belongs to the exosome component 10/RRP6 family.</text>
</comment>
<feature type="region of interest" description="Disordered" evidence="10">
    <location>
        <begin position="602"/>
        <end position="627"/>
    </location>
</feature>
<dbReference type="CDD" id="cd06147">
    <property type="entry name" value="Rrp6p_like_exo"/>
    <property type="match status" value="1"/>
</dbReference>
<dbReference type="InterPro" id="IPR013818">
    <property type="entry name" value="Lipase"/>
</dbReference>
<dbReference type="SMART" id="SM00341">
    <property type="entry name" value="HRDC"/>
    <property type="match status" value="1"/>
</dbReference>
<keyword evidence="2" id="KW-0698">rRNA processing</keyword>
<feature type="compositionally biased region" description="Polar residues" evidence="10">
    <location>
        <begin position="1"/>
        <end position="19"/>
    </location>
</feature>
<dbReference type="SMART" id="SM00474">
    <property type="entry name" value="35EXOc"/>
    <property type="match status" value="1"/>
</dbReference>
<dbReference type="Pfam" id="PF01612">
    <property type="entry name" value="DNA_pol_A_exo1"/>
    <property type="match status" value="1"/>
</dbReference>
<comment type="subcellular location">
    <subcellularLocation>
        <location evidence="1">Nucleus</location>
    </subcellularLocation>
</comment>
<dbReference type="EMBL" id="CAJNRD030001123">
    <property type="protein sequence ID" value="CAG5103539.1"/>
    <property type="molecule type" value="Genomic_DNA"/>
</dbReference>
<evidence type="ECO:0000256" key="7">
    <source>
        <dbReference type="ARBA" id="ARBA00023242"/>
    </source>
</evidence>
<evidence type="ECO:0000256" key="4">
    <source>
        <dbReference type="ARBA" id="ARBA00022801"/>
    </source>
</evidence>
<dbReference type="FunFam" id="1.10.150.80:FF:000001">
    <property type="entry name" value="Putative exosome component 10"/>
    <property type="match status" value="1"/>
</dbReference>
<evidence type="ECO:0000259" key="11">
    <source>
        <dbReference type="PROSITE" id="PS50967"/>
    </source>
</evidence>
<protein>
    <recommendedName>
        <fullName evidence="9">Exosome complex component 10 homolog</fullName>
    </recommendedName>
</protein>
<evidence type="ECO:0000256" key="10">
    <source>
        <dbReference type="SAM" id="MobiDB-lite"/>
    </source>
</evidence>
<dbReference type="InterPro" id="IPR045092">
    <property type="entry name" value="Rrp6-like"/>
</dbReference>
<dbReference type="Pfam" id="PF00570">
    <property type="entry name" value="HRDC"/>
    <property type="match status" value="1"/>
</dbReference>
<evidence type="ECO:0000256" key="1">
    <source>
        <dbReference type="ARBA" id="ARBA00004123"/>
    </source>
</evidence>
<dbReference type="SUPFAM" id="SSF47819">
    <property type="entry name" value="HRDC-like"/>
    <property type="match status" value="1"/>
</dbReference>
<dbReference type="GO" id="GO:0005730">
    <property type="term" value="C:nucleolus"/>
    <property type="evidence" value="ECO:0007669"/>
    <property type="project" value="TreeGrafter"/>
</dbReference>
<dbReference type="GO" id="GO:0071037">
    <property type="term" value="P:nuclear polyadenylation-dependent snRNA catabolic process"/>
    <property type="evidence" value="ECO:0007669"/>
    <property type="project" value="TreeGrafter"/>
</dbReference>
<dbReference type="GO" id="GO:0003727">
    <property type="term" value="F:single-stranded RNA binding"/>
    <property type="evidence" value="ECO:0007669"/>
    <property type="project" value="TreeGrafter"/>
</dbReference>
<dbReference type="GO" id="GO:0000175">
    <property type="term" value="F:3'-5'-RNA exonuclease activity"/>
    <property type="evidence" value="ECO:0007669"/>
    <property type="project" value="InterPro"/>
</dbReference>
<dbReference type="SUPFAM" id="SSF53098">
    <property type="entry name" value="Ribonuclease H-like"/>
    <property type="match status" value="1"/>
</dbReference>
<dbReference type="PANTHER" id="PTHR12124:SF47">
    <property type="entry name" value="EXOSOME COMPONENT 10"/>
    <property type="match status" value="1"/>
</dbReference>
<dbReference type="GO" id="GO:0071035">
    <property type="term" value="P:nuclear polyadenylation-dependent rRNA catabolic process"/>
    <property type="evidence" value="ECO:0007669"/>
    <property type="project" value="TreeGrafter"/>
</dbReference>
<dbReference type="InterPro" id="IPR002562">
    <property type="entry name" value="3'-5'_exonuclease_dom"/>
</dbReference>
<dbReference type="InterPro" id="IPR049559">
    <property type="entry name" value="Rrp6p-like_exo"/>
</dbReference>
<dbReference type="GO" id="GO:0000467">
    <property type="term" value="P:exonucleolytic trimming to generate mature 3'-end of 5.8S rRNA from tricistronic rRNA transcript (SSU-rRNA, 5.8S rRNA, LSU-rRNA)"/>
    <property type="evidence" value="ECO:0007669"/>
    <property type="project" value="InterPro"/>
</dbReference>
<accession>A0A8J2HJF7</accession>
<gene>
    <name evidence="12" type="ORF">HICCMSTLAB_LOCUS11560</name>
</gene>
<keyword evidence="7" id="KW-0539">Nucleus</keyword>
<sequence>MGENDNINKLTNGEQSDVDSPNPPAMEKLIPDFESFDDFLKAGFSGVGNGIKAANSLPKGENFQYYSCFQAFKNFRIKQTKKISELMQSIVERAGTAGSMTDRDTDEKFKLLIDTNDIFLDRTSVLLDEEAGIKKNLDVELIVTSTKTNNYGSWNTSTVNQSPKAAGTQNAQAIRLLAAKNVQRPQLSFKDKIDNSSKPWEPRIKDKPNSLKPLGIYLIDGINGQVFCHPYEFELDRFSPPEKQLKKEKPIKYKSLEQTPLIVIETLEDLQIMIKDLEKYDEIAVDLEHHSYRSFLGITCLMQISTRDTDYLVDTLSLRSELHLLNEIFTKPSVLKVFHGADLDIQWLQRDLSLYVVNMFDTHQAAKHLNLPYLSLAYLLKTHCKVDPNKHFQLADWRIRPLPEELMKYAREDTHYLLYIKDILQNALIDAANGQTNILKAVYDRGVDICKKIYEKPICDETSCMNMYRKSQKMFNNKQLYALKELFAWRDETARQEDDSTGYVLPNHMLLNIAETLPREIQGILACCNPIPPLVRQNLLKLHKLILKAREQPLINPVLQQELRPRLNLNNQPADSDIWMWSPHDNITGVDVQANLPCLINDEDQESSSMDTSDDKKNDKNLEKSRKVKHQVTVFDSSASSDDEDSAARKKLLKAKKLFVSPFQRYKLVIPMIAAIEELERKRKEEEEKRTEETKTRLAEREAADNAERVERIHEHFMNVVSQNDEISPVKPLNAYANSDLKRKAQKALNRKELEEKGMLPKQDFNYKEVDFSSFQGGSKTSSAKNAPFMQQQIVHLNKSQIGVTRVNMKFYFYQGILSISVNQTNIYNNTRTNNESTVIERKRFFSWPNGTKIKSPATVPRKLFKKGKVDCFGFGASIANGFDWLFQPGGSQAHELDIKFFLTSRNHPHRVLVLTGNQFGLEWTDFKIERKTIIIVHGFLSDGEMSWLQDMDQAFRLWWTGVLTATPGIIIKLLLLSHIVNATESASPESPKTNWGLIHMVGHSLGAHICGVAADEFKKFKSSWKITRITGLDPAQPCFSNSSLSLDVSDAPFVDIIHTNGQLMTKLGLGLPEPIGHVDFYPNGGKAQPGCLIHHGSALYFIHLPKHLINEAICSHGRSYVYFTESINAAILKDGKFWSHAWDGSYRSAVQLINESCDSNTCIEMGINSNNYLTRGSFFTVTSKSKPYYYVDDRDLSELMDQLRNDFSDEKYSRSTRTLANPPSVRLFLMYSNQITRCKAQFIIKISRVLINSTTLLKLIMFIISHIRNVNILIVIIFRLAAEFIKIAKVFFIRRIFR</sequence>
<dbReference type="PROSITE" id="PS50967">
    <property type="entry name" value="HRDC"/>
    <property type="match status" value="1"/>
</dbReference>
<dbReference type="InterPro" id="IPR012337">
    <property type="entry name" value="RNaseH-like_sf"/>
</dbReference>
<evidence type="ECO:0000256" key="8">
    <source>
        <dbReference type="ARBA" id="ARBA00043957"/>
    </source>
</evidence>
<dbReference type="GO" id="GO:0071039">
    <property type="term" value="P:nuclear polyadenylation-dependent CUT catabolic process"/>
    <property type="evidence" value="ECO:0007669"/>
    <property type="project" value="TreeGrafter"/>
</dbReference>
<evidence type="ECO:0000256" key="2">
    <source>
        <dbReference type="ARBA" id="ARBA00022552"/>
    </source>
</evidence>
<dbReference type="InterPro" id="IPR036397">
    <property type="entry name" value="RNaseH_sf"/>
</dbReference>
<feature type="non-terminal residue" evidence="12">
    <location>
        <position position="1"/>
    </location>
</feature>
<feature type="region of interest" description="Disordered" evidence="10">
    <location>
        <begin position="682"/>
        <end position="705"/>
    </location>
</feature>
<proteinExistence type="inferred from homology"/>
<dbReference type="PANTHER" id="PTHR12124">
    <property type="entry name" value="POLYMYOSITIS/SCLERODERMA AUTOANTIGEN-RELATED"/>
    <property type="match status" value="1"/>
</dbReference>
<dbReference type="GO" id="GO:0016298">
    <property type="term" value="F:lipase activity"/>
    <property type="evidence" value="ECO:0007669"/>
    <property type="project" value="InterPro"/>
</dbReference>
<evidence type="ECO:0000256" key="5">
    <source>
        <dbReference type="ARBA" id="ARBA00022835"/>
    </source>
</evidence>
<dbReference type="GO" id="GO:0071038">
    <property type="term" value="P:TRAMP-dependent tRNA surveillance pathway"/>
    <property type="evidence" value="ECO:0007669"/>
    <property type="project" value="TreeGrafter"/>
</dbReference>
<dbReference type="GO" id="GO:0000166">
    <property type="term" value="F:nucleotide binding"/>
    <property type="evidence" value="ECO:0007669"/>
    <property type="project" value="InterPro"/>
</dbReference>
<evidence type="ECO:0000256" key="9">
    <source>
        <dbReference type="ARBA" id="ARBA00070365"/>
    </source>
</evidence>
<dbReference type="GO" id="GO:0071040">
    <property type="term" value="P:nuclear polyadenylation-dependent antisense transcript catabolic process"/>
    <property type="evidence" value="ECO:0007669"/>
    <property type="project" value="TreeGrafter"/>
</dbReference>
<name>A0A8J2HJF7_COTCN</name>
<organism evidence="12 13">
    <name type="scientific">Cotesia congregata</name>
    <name type="common">Parasitoid wasp</name>
    <name type="synonym">Apanteles congregatus</name>
    <dbReference type="NCBI Taxonomy" id="51543"/>
    <lineage>
        <taxon>Eukaryota</taxon>
        <taxon>Metazoa</taxon>
        <taxon>Ecdysozoa</taxon>
        <taxon>Arthropoda</taxon>
        <taxon>Hexapoda</taxon>
        <taxon>Insecta</taxon>
        <taxon>Pterygota</taxon>
        <taxon>Neoptera</taxon>
        <taxon>Endopterygota</taxon>
        <taxon>Hymenoptera</taxon>
        <taxon>Apocrita</taxon>
        <taxon>Ichneumonoidea</taxon>
        <taxon>Braconidae</taxon>
        <taxon>Microgastrinae</taxon>
        <taxon>Cotesia</taxon>
    </lineage>
</organism>
<dbReference type="InterPro" id="IPR012588">
    <property type="entry name" value="Exosome-assoc_fac_Rrp6_N"/>
</dbReference>
<keyword evidence="4" id="KW-0378">Hydrolase</keyword>
<dbReference type="Pfam" id="PF00151">
    <property type="entry name" value="Lipase"/>
    <property type="match status" value="1"/>
</dbReference>
<dbReference type="SUPFAM" id="SSF53474">
    <property type="entry name" value="alpha/beta-Hydrolases"/>
    <property type="match status" value="1"/>
</dbReference>
<dbReference type="Gene3D" id="3.40.50.1820">
    <property type="entry name" value="alpha/beta hydrolase"/>
    <property type="match status" value="1"/>
</dbReference>
<dbReference type="GO" id="GO:0071051">
    <property type="term" value="P:poly(A)-dependent snoRNA 3'-end processing"/>
    <property type="evidence" value="ECO:0007669"/>
    <property type="project" value="TreeGrafter"/>
</dbReference>
<feature type="compositionally biased region" description="Basic and acidic residues" evidence="10">
    <location>
        <begin position="613"/>
        <end position="625"/>
    </location>
</feature>
<dbReference type="GO" id="GO:0071044">
    <property type="term" value="P:histone mRNA catabolic process"/>
    <property type="evidence" value="ECO:0007669"/>
    <property type="project" value="TreeGrafter"/>
</dbReference>
<dbReference type="InterPro" id="IPR010997">
    <property type="entry name" value="HRDC-like_sf"/>
</dbReference>